<accession>A0AA87ZZV3</accession>
<evidence type="ECO:0000256" key="1">
    <source>
        <dbReference type="SAM" id="MobiDB-lite"/>
    </source>
</evidence>
<dbReference type="AlphaFoldDB" id="A0AA87ZZV3"/>
<name>A0AA87ZZV3_FICCA</name>
<proteinExistence type="predicted"/>
<protein>
    <submittedName>
        <fullName evidence="2">Uncharacterized protein</fullName>
    </submittedName>
</protein>
<dbReference type="Proteomes" id="UP001187192">
    <property type="component" value="Unassembled WGS sequence"/>
</dbReference>
<sequence>MASTPALLRTLFMPKTILAEMVRPDQVPIYKPNYYRNNAIRIRGASSSSKKPPIRKGDTAAKENSASSIADQKGAKKNNEKA</sequence>
<comment type="caution">
    <text evidence="2">The sequence shown here is derived from an EMBL/GenBank/DDBJ whole genome shotgun (WGS) entry which is preliminary data.</text>
</comment>
<keyword evidence="3" id="KW-1185">Reference proteome</keyword>
<evidence type="ECO:0000313" key="3">
    <source>
        <dbReference type="Proteomes" id="UP001187192"/>
    </source>
</evidence>
<gene>
    <name evidence="2" type="ORF">TIFTF001_042471</name>
</gene>
<feature type="compositionally biased region" description="Basic and acidic residues" evidence="1">
    <location>
        <begin position="73"/>
        <end position="82"/>
    </location>
</feature>
<dbReference type="EMBL" id="BTGU01002319">
    <property type="protein sequence ID" value="GMN36598.1"/>
    <property type="molecule type" value="Genomic_DNA"/>
</dbReference>
<reference evidence="2" key="1">
    <citation type="submission" date="2023-07" db="EMBL/GenBank/DDBJ databases">
        <title>draft genome sequence of fig (Ficus carica).</title>
        <authorList>
            <person name="Takahashi T."/>
            <person name="Nishimura K."/>
        </authorList>
    </citation>
    <scope>NUCLEOTIDE SEQUENCE</scope>
</reference>
<organism evidence="2 3">
    <name type="scientific">Ficus carica</name>
    <name type="common">Common fig</name>
    <dbReference type="NCBI Taxonomy" id="3494"/>
    <lineage>
        <taxon>Eukaryota</taxon>
        <taxon>Viridiplantae</taxon>
        <taxon>Streptophyta</taxon>
        <taxon>Embryophyta</taxon>
        <taxon>Tracheophyta</taxon>
        <taxon>Spermatophyta</taxon>
        <taxon>Magnoliopsida</taxon>
        <taxon>eudicotyledons</taxon>
        <taxon>Gunneridae</taxon>
        <taxon>Pentapetalae</taxon>
        <taxon>rosids</taxon>
        <taxon>fabids</taxon>
        <taxon>Rosales</taxon>
        <taxon>Moraceae</taxon>
        <taxon>Ficeae</taxon>
        <taxon>Ficus</taxon>
    </lineage>
</organism>
<feature type="region of interest" description="Disordered" evidence="1">
    <location>
        <begin position="43"/>
        <end position="82"/>
    </location>
</feature>
<evidence type="ECO:0000313" key="2">
    <source>
        <dbReference type="EMBL" id="GMN36598.1"/>
    </source>
</evidence>